<feature type="domain" description="T2SS protein K first SAM-like" evidence="12">
    <location>
        <begin position="166"/>
        <end position="262"/>
    </location>
</feature>
<comment type="similarity">
    <text evidence="2">Belongs to the GSP K family.</text>
</comment>
<dbReference type="Proteomes" id="UP000249046">
    <property type="component" value="Unassembled WGS sequence"/>
</dbReference>
<dbReference type="Pfam" id="PF03934">
    <property type="entry name" value="T2SSK"/>
    <property type="match status" value="1"/>
</dbReference>
<dbReference type="InterPro" id="IPR045584">
    <property type="entry name" value="Pilin-like"/>
</dbReference>
<comment type="caution">
    <text evidence="13">The sequence shown here is derived from an EMBL/GenBank/DDBJ whole genome shotgun (WGS) entry which is preliminary data.</text>
</comment>
<evidence type="ECO:0000256" key="10">
    <source>
        <dbReference type="SAM" id="Phobius"/>
    </source>
</evidence>
<evidence type="ECO:0000256" key="4">
    <source>
        <dbReference type="ARBA" id="ARBA00022475"/>
    </source>
</evidence>
<reference evidence="13 14" key="1">
    <citation type="submission" date="2017-08" db="EMBL/GenBank/DDBJ databases">
        <title>Infants hospitalized years apart are colonized by the same room-sourced microbial strains.</title>
        <authorList>
            <person name="Brooks B."/>
            <person name="Olm M.R."/>
            <person name="Firek B.A."/>
            <person name="Baker R."/>
            <person name="Thomas B.C."/>
            <person name="Morowitz M.J."/>
            <person name="Banfield J.F."/>
        </authorList>
    </citation>
    <scope>NUCLEOTIDE SEQUENCE [LARGE SCALE GENOMIC DNA]</scope>
    <source>
        <strain evidence="13">S2_005_003_R2_42</strain>
    </source>
</reference>
<keyword evidence="9 10" id="KW-0472">Membrane</keyword>
<organism evidence="13 14">
    <name type="scientific">Rhodanobacter denitrificans</name>
    <dbReference type="NCBI Taxonomy" id="666685"/>
    <lineage>
        <taxon>Bacteria</taxon>
        <taxon>Pseudomonadati</taxon>
        <taxon>Pseudomonadota</taxon>
        <taxon>Gammaproteobacteria</taxon>
        <taxon>Lysobacterales</taxon>
        <taxon>Rhodanobacteraceae</taxon>
        <taxon>Rhodanobacter</taxon>
    </lineage>
</organism>
<comment type="subcellular location">
    <subcellularLocation>
        <location evidence="1">Cell inner membrane</location>
    </subcellularLocation>
</comment>
<protein>
    <recommendedName>
        <fullName evidence="15">Type II secretion system protein K</fullName>
    </recommendedName>
</protein>
<evidence type="ECO:0000256" key="2">
    <source>
        <dbReference type="ARBA" id="ARBA00007246"/>
    </source>
</evidence>
<keyword evidence="4" id="KW-1003">Cell membrane</keyword>
<dbReference type="PANTHER" id="PTHR38831">
    <property type="entry name" value="TYPE II SECRETION SYSTEM PROTEIN K"/>
    <property type="match status" value="1"/>
</dbReference>
<keyword evidence="3" id="KW-0813">Transport</keyword>
<dbReference type="NCBIfam" id="NF037980">
    <property type="entry name" value="T2SS_GspK"/>
    <property type="match status" value="1"/>
</dbReference>
<keyword evidence="7" id="KW-0653">Protein transport</keyword>
<dbReference type="Gene3D" id="3.30.1300.30">
    <property type="entry name" value="GSPII I/J protein-like"/>
    <property type="match status" value="1"/>
</dbReference>
<keyword evidence="5" id="KW-0997">Cell inner membrane</keyword>
<evidence type="ECO:0000256" key="7">
    <source>
        <dbReference type="ARBA" id="ARBA00022927"/>
    </source>
</evidence>
<name>A0A2W5MX65_9GAMM</name>
<evidence type="ECO:0000256" key="9">
    <source>
        <dbReference type="ARBA" id="ARBA00023136"/>
    </source>
</evidence>
<dbReference type="InterPro" id="IPR005628">
    <property type="entry name" value="GspK"/>
</dbReference>
<dbReference type="InterPro" id="IPR049179">
    <property type="entry name" value="T2SSK_SAM-like_2nd"/>
</dbReference>
<accession>A0A2W5MX65</accession>
<proteinExistence type="inferred from homology"/>
<dbReference type="PANTHER" id="PTHR38831:SF1">
    <property type="entry name" value="TYPE II SECRETION SYSTEM PROTEIN K-RELATED"/>
    <property type="match status" value="1"/>
</dbReference>
<dbReference type="Gene3D" id="1.10.40.60">
    <property type="entry name" value="EpsJ-like"/>
    <property type="match status" value="2"/>
</dbReference>
<dbReference type="SUPFAM" id="SSF54523">
    <property type="entry name" value="Pili subunits"/>
    <property type="match status" value="1"/>
</dbReference>
<dbReference type="SUPFAM" id="SSF158544">
    <property type="entry name" value="GspK insert domain-like"/>
    <property type="match status" value="1"/>
</dbReference>
<dbReference type="EMBL" id="QFPO01000003">
    <property type="protein sequence ID" value="PZQ18310.1"/>
    <property type="molecule type" value="Genomic_DNA"/>
</dbReference>
<dbReference type="InterPro" id="IPR049031">
    <property type="entry name" value="T2SSK_SAM-like_1st"/>
</dbReference>
<evidence type="ECO:0000259" key="11">
    <source>
        <dbReference type="Pfam" id="PF03934"/>
    </source>
</evidence>
<evidence type="ECO:0008006" key="15">
    <source>
        <dbReference type="Google" id="ProtNLM"/>
    </source>
</evidence>
<evidence type="ECO:0000256" key="1">
    <source>
        <dbReference type="ARBA" id="ARBA00004533"/>
    </source>
</evidence>
<keyword evidence="8 10" id="KW-1133">Transmembrane helix</keyword>
<dbReference type="AlphaFoldDB" id="A0A2W5MX65"/>
<dbReference type="Pfam" id="PF21687">
    <property type="entry name" value="T2SSK_1st"/>
    <property type="match status" value="1"/>
</dbReference>
<gene>
    <name evidence="13" type="ORF">DI564_03070</name>
</gene>
<feature type="transmembrane region" description="Helical" evidence="10">
    <location>
        <begin position="72"/>
        <end position="92"/>
    </location>
</feature>
<feature type="domain" description="T2SS protein K second SAM-like" evidence="11">
    <location>
        <begin position="266"/>
        <end position="317"/>
    </location>
</feature>
<evidence type="ECO:0000259" key="12">
    <source>
        <dbReference type="Pfam" id="PF21687"/>
    </source>
</evidence>
<dbReference type="GO" id="GO:0005886">
    <property type="term" value="C:plasma membrane"/>
    <property type="evidence" value="ECO:0007669"/>
    <property type="project" value="UniProtKB-SubCell"/>
</dbReference>
<evidence type="ECO:0000313" key="13">
    <source>
        <dbReference type="EMBL" id="PZQ18310.1"/>
    </source>
</evidence>
<evidence type="ECO:0000256" key="5">
    <source>
        <dbReference type="ARBA" id="ARBA00022519"/>
    </source>
</evidence>
<evidence type="ECO:0000256" key="3">
    <source>
        <dbReference type="ARBA" id="ARBA00022448"/>
    </source>
</evidence>
<dbReference type="GO" id="GO:0009306">
    <property type="term" value="P:protein secretion"/>
    <property type="evidence" value="ECO:0007669"/>
    <property type="project" value="InterPro"/>
</dbReference>
<evidence type="ECO:0000256" key="6">
    <source>
        <dbReference type="ARBA" id="ARBA00022692"/>
    </source>
</evidence>
<keyword evidence="6 10" id="KW-0812">Transmembrane</keyword>
<sequence length="386" mass="40307">MARILAAGRRRSGAAAAGGRAAPGAAGPRRAAPRAGAAGVAAAARARRGTARRSGGAVTGPRAPLPARPRGIALIVALLVVALAVILLAALLDRGELALARARNVLRGEQAQAYAGGLEAYAAQVLLRTRSEGARVDHHGSAWNTPMPAQPVPGGVISGRLRDLNGCFNLNNLAPGRPDLAAWQRVFRRLALVRGADPALTEALTDWLGGGAGSDEGAYLAQPVPYRPARRAFAHASELRLVRGVGSETYARLAPYVCALPAGTRLNVNTAGVPLLMALADTVTQSVAERAWSNGQAHWTDVAAFQTFLQGAGVALEPSTLRLLGVQSSYFIARGQILLDDLPFVFTSLIEYREGAGIRVLARSRGADDAWELPPAAPLPDDLARR</sequence>
<dbReference type="InterPro" id="IPR038072">
    <property type="entry name" value="GspK_central_sf"/>
</dbReference>
<evidence type="ECO:0000313" key="14">
    <source>
        <dbReference type="Proteomes" id="UP000249046"/>
    </source>
</evidence>
<evidence type="ECO:0000256" key="8">
    <source>
        <dbReference type="ARBA" id="ARBA00022989"/>
    </source>
</evidence>